<gene>
    <name evidence="1" type="ORF">NCTC10207_00639</name>
</gene>
<accession>A0A7Z9A212</accession>
<sequence length="199" mass="22740">MARKKIRPARDGGFSRTAETVAGYRRVEVDRLFTRLANDYEHLSSGAEVPSDIYTSRSIRQVIFQAEPGGYNPVEVDRALEQVGERFAKLERSRYIQRYGLTEWERSLRSTGELLAGRLERPRGEKFRRPTKRKTVGYFISDVDELCDRVLAQLNSEEPLDAGVVQRASFRPATGSVCYDETQVDAFLDRCIELLQDLA</sequence>
<dbReference type="InterPro" id="IPR019933">
    <property type="entry name" value="DivIVA_domain"/>
</dbReference>
<dbReference type="Proteomes" id="UP000282386">
    <property type="component" value="Chromosome"/>
</dbReference>
<dbReference type="AlphaFoldDB" id="A0A7Z9A212"/>
<keyword evidence="1" id="KW-0132">Cell division</keyword>
<keyword evidence="1" id="KW-0131">Cell cycle</keyword>
<evidence type="ECO:0000313" key="2">
    <source>
        <dbReference type="Proteomes" id="UP000282386"/>
    </source>
</evidence>
<dbReference type="NCBIfam" id="TIGR03544">
    <property type="entry name" value="DivI1A_domain"/>
    <property type="match status" value="1"/>
</dbReference>
<protein>
    <submittedName>
        <fullName evidence="1">Cell division protein GpsB</fullName>
    </submittedName>
</protein>
<name>A0A7Z9A212_9MICC</name>
<dbReference type="EMBL" id="LR134479">
    <property type="protein sequence ID" value="VEI22558.1"/>
    <property type="molecule type" value="Genomic_DNA"/>
</dbReference>
<evidence type="ECO:0000313" key="1">
    <source>
        <dbReference type="EMBL" id="VEI22558.1"/>
    </source>
</evidence>
<dbReference type="GO" id="GO:0051301">
    <property type="term" value="P:cell division"/>
    <property type="evidence" value="ECO:0007669"/>
    <property type="project" value="UniProtKB-KW"/>
</dbReference>
<reference evidence="1 2" key="1">
    <citation type="submission" date="2018-12" db="EMBL/GenBank/DDBJ databases">
        <authorList>
            <consortium name="Pathogen Informatics"/>
        </authorList>
    </citation>
    <scope>NUCLEOTIDE SEQUENCE [LARGE SCALE GENOMIC DNA]</scope>
    <source>
        <strain evidence="1 2">NCTC10207</strain>
    </source>
</reference>
<dbReference type="GeneID" id="93861262"/>
<proteinExistence type="predicted"/>
<dbReference type="RefSeq" id="WP_006889001.1">
    <property type="nucleotide sequence ID" value="NZ_CAJPQC010000022.1"/>
</dbReference>
<organism evidence="1 2">
    <name type="scientific">Rothia aeria</name>
    <dbReference type="NCBI Taxonomy" id="172042"/>
    <lineage>
        <taxon>Bacteria</taxon>
        <taxon>Bacillati</taxon>
        <taxon>Actinomycetota</taxon>
        <taxon>Actinomycetes</taxon>
        <taxon>Micrococcales</taxon>
        <taxon>Micrococcaceae</taxon>
        <taxon>Rothia</taxon>
    </lineage>
</organism>